<comment type="caution">
    <text evidence="2">The sequence shown here is derived from an EMBL/GenBank/DDBJ whole genome shotgun (WGS) entry which is preliminary data.</text>
</comment>
<evidence type="ECO:0008006" key="4">
    <source>
        <dbReference type="Google" id="ProtNLM"/>
    </source>
</evidence>
<feature type="transmembrane region" description="Helical" evidence="1">
    <location>
        <begin position="56"/>
        <end position="76"/>
    </location>
</feature>
<dbReference type="EMBL" id="JAGGLI010000012">
    <property type="protein sequence ID" value="MBP2027560.1"/>
    <property type="molecule type" value="Genomic_DNA"/>
</dbReference>
<evidence type="ECO:0000313" key="3">
    <source>
        <dbReference type="Proteomes" id="UP001314903"/>
    </source>
</evidence>
<keyword evidence="1" id="KW-0472">Membrane</keyword>
<reference evidence="2 3" key="1">
    <citation type="submission" date="2021-03" db="EMBL/GenBank/DDBJ databases">
        <title>Genomic Encyclopedia of Type Strains, Phase IV (KMG-IV): sequencing the most valuable type-strain genomes for metagenomic binning, comparative biology and taxonomic classification.</title>
        <authorList>
            <person name="Goeker M."/>
        </authorList>
    </citation>
    <scope>NUCLEOTIDE SEQUENCE [LARGE SCALE GENOMIC DNA]</scope>
    <source>
        <strain evidence="2 3">DSM 27512</strain>
    </source>
</reference>
<accession>A0ABS4KII0</accession>
<protein>
    <recommendedName>
        <fullName evidence="4">Selenocysteine lyase</fullName>
    </recommendedName>
</protein>
<name>A0ABS4KII0_9FIRM</name>
<gene>
    <name evidence="2" type="ORF">J2Z35_001357</name>
</gene>
<evidence type="ECO:0000256" key="1">
    <source>
        <dbReference type="SAM" id="Phobius"/>
    </source>
</evidence>
<dbReference type="Proteomes" id="UP001314903">
    <property type="component" value="Unassembled WGS sequence"/>
</dbReference>
<sequence>MTGGELFILLIFSIPVYGFGIYAYKEPEDSYMMGKRWMYNNEPELSKEAINLHKNISLITIIIWTILLISGFISVFR</sequence>
<organism evidence="2 3">
    <name type="scientific">Acetoanaerobium pronyense</name>
    <dbReference type="NCBI Taxonomy" id="1482736"/>
    <lineage>
        <taxon>Bacteria</taxon>
        <taxon>Bacillati</taxon>
        <taxon>Bacillota</taxon>
        <taxon>Clostridia</taxon>
        <taxon>Peptostreptococcales</taxon>
        <taxon>Filifactoraceae</taxon>
        <taxon>Acetoanaerobium</taxon>
    </lineage>
</organism>
<proteinExistence type="predicted"/>
<evidence type="ECO:0000313" key="2">
    <source>
        <dbReference type="EMBL" id="MBP2027560.1"/>
    </source>
</evidence>
<keyword evidence="1" id="KW-0812">Transmembrane</keyword>
<keyword evidence="1" id="KW-1133">Transmembrane helix</keyword>
<keyword evidence="3" id="KW-1185">Reference proteome</keyword>
<feature type="transmembrane region" description="Helical" evidence="1">
    <location>
        <begin position="6"/>
        <end position="24"/>
    </location>
</feature>
<dbReference type="RefSeq" id="WP_209660617.1">
    <property type="nucleotide sequence ID" value="NZ_JAGGLI010000012.1"/>
</dbReference>